<keyword evidence="1" id="KW-0472">Membrane</keyword>
<reference evidence="2 3" key="1">
    <citation type="journal article" date="2018" name="Sci. Rep.">
        <title>Genomic signatures of local adaptation to the degree of environmental predictability in rotifers.</title>
        <authorList>
            <person name="Franch-Gras L."/>
            <person name="Hahn C."/>
            <person name="Garcia-Roger E.M."/>
            <person name="Carmona M.J."/>
            <person name="Serra M."/>
            <person name="Gomez A."/>
        </authorList>
    </citation>
    <scope>NUCLEOTIDE SEQUENCE [LARGE SCALE GENOMIC DNA]</scope>
    <source>
        <strain evidence="2">HYR1</strain>
    </source>
</reference>
<organism evidence="2 3">
    <name type="scientific">Brachionus plicatilis</name>
    <name type="common">Marine rotifer</name>
    <name type="synonym">Brachionus muelleri</name>
    <dbReference type="NCBI Taxonomy" id="10195"/>
    <lineage>
        <taxon>Eukaryota</taxon>
        <taxon>Metazoa</taxon>
        <taxon>Spiralia</taxon>
        <taxon>Gnathifera</taxon>
        <taxon>Rotifera</taxon>
        <taxon>Eurotatoria</taxon>
        <taxon>Monogononta</taxon>
        <taxon>Pseudotrocha</taxon>
        <taxon>Ploima</taxon>
        <taxon>Brachionidae</taxon>
        <taxon>Brachionus</taxon>
    </lineage>
</organism>
<dbReference type="EMBL" id="REGN01005252">
    <property type="protein sequence ID" value="RNA14147.1"/>
    <property type="molecule type" value="Genomic_DNA"/>
</dbReference>
<comment type="caution">
    <text evidence="2">The sequence shown here is derived from an EMBL/GenBank/DDBJ whole genome shotgun (WGS) entry which is preliminary data.</text>
</comment>
<accession>A0A3M7QRS1</accession>
<dbReference type="AlphaFoldDB" id="A0A3M7QRS1"/>
<keyword evidence="3" id="KW-1185">Reference proteome</keyword>
<name>A0A3M7QRS1_BRAPC</name>
<evidence type="ECO:0000256" key="1">
    <source>
        <dbReference type="SAM" id="Phobius"/>
    </source>
</evidence>
<evidence type="ECO:0000313" key="2">
    <source>
        <dbReference type="EMBL" id="RNA14147.1"/>
    </source>
</evidence>
<feature type="transmembrane region" description="Helical" evidence="1">
    <location>
        <begin position="20"/>
        <end position="40"/>
    </location>
</feature>
<keyword evidence="1" id="KW-1133">Transmembrane helix</keyword>
<evidence type="ECO:0000313" key="3">
    <source>
        <dbReference type="Proteomes" id="UP000276133"/>
    </source>
</evidence>
<sequence length="78" mass="9244">MFFVKIKSFKIKNNKITRYLASFTKIINFIYLFIFAPILAMSLKNKKKQLIFVDDVFSYLKLINVNLDFERSLVLATN</sequence>
<proteinExistence type="predicted"/>
<protein>
    <submittedName>
        <fullName evidence="2">Uncharacterized protein</fullName>
    </submittedName>
</protein>
<gene>
    <name evidence="2" type="ORF">BpHYR1_010095</name>
</gene>
<keyword evidence="1" id="KW-0812">Transmembrane</keyword>
<dbReference type="Proteomes" id="UP000276133">
    <property type="component" value="Unassembled WGS sequence"/>
</dbReference>